<dbReference type="RefSeq" id="WP_379819540.1">
    <property type="nucleotide sequence ID" value="NZ_JBHUMD010000004.1"/>
</dbReference>
<protein>
    <recommendedName>
        <fullName evidence="3">Right handed beta helix region</fullName>
    </recommendedName>
</protein>
<keyword evidence="2" id="KW-1185">Reference proteome</keyword>
<sequence>MRYYLLLLFIGFGLCFTSCREDFEFERSSNASLEFSRDTVYLDTVFTNIGSSTYTLKVYNRSDKDIKIPSIHLGQNNDSDYRLMVDGVPGKVFNDVELLAKDSMFIFVETTIDYSKYTNSETTFLYTDNIQFEHTNGTQKVELVTLVQDAVFIKPNRSLPDNIKEKLNLSGYSTNLEGHELTTADELHWTNEKPYVVYGYALVPNGKTLTVDPGARVHFHAGSGLVVDTSGTININGGLSSTEALENEVIFEGDRLEPEFSDVAGQWNTLWIFSGENNSINHLTLKNAAVGILMDVLDDVRPRLTINNSQIYNCTDFGILARHAYINGDNLVANNAGQASVALTQGGDYNFRQCTFANYFNSYNQVPLLINDYTQTEDAVLVSNLVANFDNCILYGSSNLGLSLEHKFPQDVTFKTKFNHCLIKVIDTSNQLRSNPLYPSDGNDPEKALYTECIIAKSSINDKPDFLDPQNNMLGIGEDSAANGTADAAVATVVGTDILGVSRQSPYDIGAYESIVFTEE</sequence>
<dbReference type="SUPFAM" id="SSF51126">
    <property type="entry name" value="Pectin lyase-like"/>
    <property type="match status" value="1"/>
</dbReference>
<dbReference type="Proteomes" id="UP001597480">
    <property type="component" value="Unassembled WGS sequence"/>
</dbReference>
<dbReference type="InterPro" id="IPR011050">
    <property type="entry name" value="Pectin_lyase_fold/virulence"/>
</dbReference>
<dbReference type="EMBL" id="JBHUMD010000004">
    <property type="protein sequence ID" value="MFD2600868.1"/>
    <property type="molecule type" value="Genomic_DNA"/>
</dbReference>
<name>A0ABW5NQI8_9FLAO</name>
<organism evidence="1 2">
    <name type="scientific">Flavobacterium suzhouense</name>
    <dbReference type="NCBI Taxonomy" id="1529638"/>
    <lineage>
        <taxon>Bacteria</taxon>
        <taxon>Pseudomonadati</taxon>
        <taxon>Bacteroidota</taxon>
        <taxon>Flavobacteriia</taxon>
        <taxon>Flavobacteriales</taxon>
        <taxon>Flavobacteriaceae</taxon>
        <taxon>Flavobacterium</taxon>
    </lineage>
</organism>
<proteinExistence type="predicted"/>
<reference evidence="2" key="1">
    <citation type="journal article" date="2019" name="Int. J. Syst. Evol. Microbiol.">
        <title>The Global Catalogue of Microorganisms (GCM) 10K type strain sequencing project: providing services to taxonomists for standard genome sequencing and annotation.</title>
        <authorList>
            <consortium name="The Broad Institute Genomics Platform"/>
            <consortium name="The Broad Institute Genome Sequencing Center for Infectious Disease"/>
            <person name="Wu L."/>
            <person name="Ma J."/>
        </authorList>
    </citation>
    <scope>NUCLEOTIDE SEQUENCE [LARGE SCALE GENOMIC DNA]</scope>
    <source>
        <strain evidence="2">KCTC 42107</strain>
    </source>
</reference>
<evidence type="ECO:0000313" key="1">
    <source>
        <dbReference type="EMBL" id="MFD2600868.1"/>
    </source>
</evidence>
<accession>A0ABW5NQI8</accession>
<gene>
    <name evidence="1" type="ORF">ACFSR3_02260</name>
</gene>
<evidence type="ECO:0000313" key="2">
    <source>
        <dbReference type="Proteomes" id="UP001597480"/>
    </source>
</evidence>
<comment type="caution">
    <text evidence="1">The sequence shown here is derived from an EMBL/GenBank/DDBJ whole genome shotgun (WGS) entry which is preliminary data.</text>
</comment>
<evidence type="ECO:0008006" key="3">
    <source>
        <dbReference type="Google" id="ProtNLM"/>
    </source>
</evidence>